<comment type="subcellular location">
    <subcellularLocation>
        <location evidence="1">Cell membrane</location>
        <topology evidence="1">Multi-pass membrane protein</topology>
    </subcellularLocation>
</comment>
<keyword evidence="5 7" id="KW-1133">Transmembrane helix</keyword>
<name>A0A376KHP2_ECOLX</name>
<protein>
    <submittedName>
        <fullName evidence="9">Membrane protein</fullName>
    </submittedName>
</protein>
<dbReference type="AlphaFoldDB" id="A0A376KHP2"/>
<gene>
    <name evidence="9" type="ORF">NCTC10764_06315</name>
</gene>
<dbReference type="EMBL" id="UFZL01000005">
    <property type="protein sequence ID" value="STE82238.1"/>
    <property type="molecule type" value="Genomic_DNA"/>
</dbReference>
<dbReference type="PANTHER" id="PTHR30012:SF0">
    <property type="entry name" value="TYPE II SECRETION SYSTEM PROTEIN F-RELATED"/>
    <property type="match status" value="1"/>
</dbReference>
<feature type="domain" description="Type II secretion system protein GspF" evidence="8">
    <location>
        <begin position="238"/>
        <end position="357"/>
    </location>
</feature>
<dbReference type="InterPro" id="IPR018076">
    <property type="entry name" value="T2SS_GspF_dom"/>
</dbReference>
<feature type="transmembrane region" description="Helical" evidence="7">
    <location>
        <begin position="185"/>
        <end position="207"/>
    </location>
</feature>
<comment type="similarity">
    <text evidence="2">Belongs to the GSP F family.</text>
</comment>
<dbReference type="InterPro" id="IPR042094">
    <property type="entry name" value="T2SS_GspF_sf"/>
</dbReference>
<feature type="transmembrane region" description="Helical" evidence="7">
    <location>
        <begin position="336"/>
        <end position="361"/>
    </location>
</feature>
<feature type="transmembrane region" description="Helical" evidence="7">
    <location>
        <begin position="133"/>
        <end position="152"/>
    </location>
</feature>
<dbReference type="Proteomes" id="UP000255201">
    <property type="component" value="Unassembled WGS sequence"/>
</dbReference>
<evidence type="ECO:0000313" key="9">
    <source>
        <dbReference type="EMBL" id="STE82238.1"/>
    </source>
</evidence>
<evidence type="ECO:0000256" key="3">
    <source>
        <dbReference type="ARBA" id="ARBA00022475"/>
    </source>
</evidence>
<evidence type="ECO:0000313" key="10">
    <source>
        <dbReference type="Proteomes" id="UP000255201"/>
    </source>
</evidence>
<sequence length="403" mass="45418">MKYLEKLHSTDIELTALTVWIARKTFALNRVEFYEALGGMIRDGTPSLRALEFLCEIETDFGEKKGTSGMYFLAKECIASIKASGMLSGALFTWVPPEEATLIRNGEERGNIADALFQVARTVKARREMTSSLIAVCLYPLLLLSLCVVNMYNAHTRIIPIVSAFATEDKWSFQMKVLAGMSEFIIGYGLWLCGAIIALTVLIRFSFSRYTGPGRRMLDRVPPWSLYQTLHGVNYLFSISSMLQINIPLSQALLRMEKGAEKNKWLKERIQAIRKHVLSGQNLATAMRNSGYDFPSRVCINKLLLNSEREDNVAAMAVYADQWLEEAKKRVKRSGLIITGISGGFVFFFILNMISAIYSISDMLKTITPTIQNISETSHKPGVIYELQSTSFLLFFFKKRRGG</sequence>
<evidence type="ECO:0000259" key="8">
    <source>
        <dbReference type="Pfam" id="PF00482"/>
    </source>
</evidence>
<dbReference type="GO" id="GO:0005886">
    <property type="term" value="C:plasma membrane"/>
    <property type="evidence" value="ECO:0007669"/>
    <property type="project" value="UniProtKB-SubCell"/>
</dbReference>
<keyword evidence="3" id="KW-1003">Cell membrane</keyword>
<evidence type="ECO:0000256" key="5">
    <source>
        <dbReference type="ARBA" id="ARBA00022989"/>
    </source>
</evidence>
<evidence type="ECO:0000256" key="2">
    <source>
        <dbReference type="ARBA" id="ARBA00005745"/>
    </source>
</evidence>
<proteinExistence type="inferred from homology"/>
<evidence type="ECO:0000256" key="1">
    <source>
        <dbReference type="ARBA" id="ARBA00004651"/>
    </source>
</evidence>
<evidence type="ECO:0000256" key="6">
    <source>
        <dbReference type="ARBA" id="ARBA00023136"/>
    </source>
</evidence>
<feature type="domain" description="Type II secretion system protein GspF" evidence="8">
    <location>
        <begin position="33"/>
        <end position="146"/>
    </location>
</feature>
<keyword evidence="4 7" id="KW-0812">Transmembrane</keyword>
<keyword evidence="6 7" id="KW-0472">Membrane</keyword>
<dbReference type="Pfam" id="PF00482">
    <property type="entry name" value="T2SSF"/>
    <property type="match status" value="2"/>
</dbReference>
<dbReference type="PANTHER" id="PTHR30012">
    <property type="entry name" value="GENERAL SECRETION PATHWAY PROTEIN"/>
    <property type="match status" value="1"/>
</dbReference>
<accession>A0A376KHP2</accession>
<organism evidence="9 10">
    <name type="scientific">Escherichia coli</name>
    <dbReference type="NCBI Taxonomy" id="562"/>
    <lineage>
        <taxon>Bacteria</taxon>
        <taxon>Pseudomonadati</taxon>
        <taxon>Pseudomonadota</taxon>
        <taxon>Gammaproteobacteria</taxon>
        <taxon>Enterobacterales</taxon>
        <taxon>Enterobacteriaceae</taxon>
        <taxon>Escherichia</taxon>
    </lineage>
</organism>
<evidence type="ECO:0000256" key="7">
    <source>
        <dbReference type="SAM" id="Phobius"/>
    </source>
</evidence>
<evidence type="ECO:0000256" key="4">
    <source>
        <dbReference type="ARBA" id="ARBA00022692"/>
    </source>
</evidence>
<reference evidence="9 10" key="1">
    <citation type="submission" date="2018-06" db="EMBL/GenBank/DDBJ databases">
        <authorList>
            <consortium name="Pathogen Informatics"/>
            <person name="Doyle S."/>
        </authorList>
    </citation>
    <scope>NUCLEOTIDE SEQUENCE [LARGE SCALE GENOMIC DNA]</scope>
    <source>
        <strain evidence="9 10">NCTC10764</strain>
    </source>
</reference>
<dbReference type="InterPro" id="IPR003004">
    <property type="entry name" value="GspF/PilC"/>
</dbReference>
<dbReference type="Gene3D" id="1.20.81.30">
    <property type="entry name" value="Type II secretion system (T2SS), domain F"/>
    <property type="match status" value="2"/>
</dbReference>